<dbReference type="EMBL" id="IACL01094201">
    <property type="protein sequence ID" value="LAB12204.1"/>
    <property type="molecule type" value="Transcribed_RNA"/>
</dbReference>
<evidence type="ECO:0000256" key="1">
    <source>
        <dbReference type="SAM" id="MobiDB-lite"/>
    </source>
</evidence>
<dbReference type="AlphaFoldDB" id="A0A2D4KU00"/>
<reference evidence="2" key="1">
    <citation type="submission" date="2017-07" db="EMBL/GenBank/DDBJ databases">
        <authorList>
            <person name="Mikheyev A."/>
            <person name="Grau M."/>
        </authorList>
    </citation>
    <scope>NUCLEOTIDE SEQUENCE</scope>
    <source>
        <tissue evidence="2">Venom_gland</tissue>
    </source>
</reference>
<protein>
    <submittedName>
        <fullName evidence="2">Uncharacterized protein</fullName>
    </submittedName>
</protein>
<feature type="compositionally biased region" description="Polar residues" evidence="1">
    <location>
        <begin position="91"/>
        <end position="102"/>
    </location>
</feature>
<proteinExistence type="predicted"/>
<evidence type="ECO:0000313" key="2">
    <source>
        <dbReference type="EMBL" id="LAB12204.1"/>
    </source>
</evidence>
<reference evidence="2" key="2">
    <citation type="submission" date="2017-11" db="EMBL/GenBank/DDBJ databases">
        <title>Coralsnake Venomics: Analyses of Venom Gland Transcriptomes and Proteomes of Six Brazilian Taxa.</title>
        <authorList>
            <person name="Aird S.D."/>
            <person name="Jorge da Silva N."/>
            <person name="Qiu L."/>
            <person name="Villar-Briones A."/>
            <person name="Aparecida-Saddi V."/>
            <person name="Campos-Telles M.P."/>
            <person name="Grau M."/>
            <person name="Mikheyev A.S."/>
        </authorList>
    </citation>
    <scope>NUCLEOTIDE SEQUENCE</scope>
    <source>
        <tissue evidence="2">Venom_gland</tissue>
    </source>
</reference>
<name>A0A2D4KU00_9SAUR</name>
<accession>A0A2D4KU00</accession>
<organism evidence="2">
    <name type="scientific">Micrurus paraensis</name>
    <dbReference type="NCBI Taxonomy" id="1970185"/>
    <lineage>
        <taxon>Eukaryota</taxon>
        <taxon>Metazoa</taxon>
        <taxon>Chordata</taxon>
        <taxon>Craniata</taxon>
        <taxon>Vertebrata</taxon>
        <taxon>Euteleostomi</taxon>
        <taxon>Lepidosauria</taxon>
        <taxon>Squamata</taxon>
        <taxon>Bifurcata</taxon>
        <taxon>Unidentata</taxon>
        <taxon>Episquamata</taxon>
        <taxon>Toxicofera</taxon>
        <taxon>Serpentes</taxon>
        <taxon>Colubroidea</taxon>
        <taxon>Elapidae</taxon>
        <taxon>Elapinae</taxon>
        <taxon>Micrurus</taxon>
    </lineage>
</organism>
<sequence>MRVKENEQNRKRIHFTKLIRGLCQRWGHMKQWPPSLKKKIITQLHLQEVVLRKVGLSGITCTHPPGRASLIQQVPRSWLETSQSDHRARNLATSPRQSSQCL</sequence>
<feature type="region of interest" description="Disordered" evidence="1">
    <location>
        <begin position="81"/>
        <end position="102"/>
    </location>
</feature>